<reference evidence="2" key="1">
    <citation type="journal article" date="2016" name="Front. Microbiol.">
        <title>Genome Sequence of the Piezophilic, Mesophilic Sulfate-Reducing Bacterium Desulfovibrio indicus J2T.</title>
        <authorList>
            <person name="Cao J."/>
            <person name="Maignien L."/>
            <person name="Shao Z."/>
            <person name="Alain K."/>
            <person name="Jebbar M."/>
        </authorList>
    </citation>
    <scope>NUCLEOTIDE SEQUENCE</scope>
    <source>
        <strain evidence="2">NBRC 103626</strain>
    </source>
</reference>
<evidence type="ECO:0000313" key="2">
    <source>
        <dbReference type="EMBL" id="GJD81758.1"/>
    </source>
</evidence>
<protein>
    <recommendedName>
        <fullName evidence="1">HNH nuclease domain-containing protein</fullName>
    </recommendedName>
</protein>
<reference evidence="2" key="2">
    <citation type="submission" date="2021-08" db="EMBL/GenBank/DDBJ databases">
        <authorList>
            <person name="Tani A."/>
            <person name="Ola A."/>
            <person name="Ogura Y."/>
            <person name="Katsura K."/>
            <person name="Hayashi T."/>
        </authorList>
    </citation>
    <scope>NUCLEOTIDE SEQUENCE</scope>
    <source>
        <strain evidence="2">NBRC 103626</strain>
    </source>
</reference>
<gene>
    <name evidence="2" type="ORF">NBEOAGPD_5012</name>
</gene>
<name>A0AA37HTQ6_9HYPH</name>
<organism evidence="2 3">
    <name type="scientific">Methylobacterium gregans</name>
    <dbReference type="NCBI Taxonomy" id="374424"/>
    <lineage>
        <taxon>Bacteria</taxon>
        <taxon>Pseudomonadati</taxon>
        <taxon>Pseudomonadota</taxon>
        <taxon>Alphaproteobacteria</taxon>
        <taxon>Hyphomicrobiales</taxon>
        <taxon>Methylobacteriaceae</taxon>
        <taxon>Methylobacterium</taxon>
    </lineage>
</organism>
<keyword evidence="3" id="KW-1185">Reference proteome</keyword>
<comment type="caution">
    <text evidence="2">The sequence shown here is derived from an EMBL/GenBank/DDBJ whole genome shotgun (WGS) entry which is preliminary data.</text>
</comment>
<dbReference type="AlphaFoldDB" id="A0AA37HTQ6"/>
<accession>A0AA37HTQ6</accession>
<dbReference type="EMBL" id="BPQM01000160">
    <property type="protein sequence ID" value="GJD81758.1"/>
    <property type="molecule type" value="Genomic_DNA"/>
</dbReference>
<proteinExistence type="predicted"/>
<evidence type="ECO:0000259" key="1">
    <source>
        <dbReference type="Pfam" id="PF13391"/>
    </source>
</evidence>
<dbReference type="Pfam" id="PF13391">
    <property type="entry name" value="HNH_2"/>
    <property type="match status" value="1"/>
</dbReference>
<evidence type="ECO:0000313" key="3">
    <source>
        <dbReference type="Proteomes" id="UP001055108"/>
    </source>
</evidence>
<dbReference type="Proteomes" id="UP001055108">
    <property type="component" value="Unassembled WGS sequence"/>
</dbReference>
<feature type="domain" description="HNH nuclease" evidence="1">
    <location>
        <begin position="163"/>
        <end position="214"/>
    </location>
</feature>
<dbReference type="InterPro" id="IPR003615">
    <property type="entry name" value="HNH_nuc"/>
</dbReference>
<sequence length="265" mass="29084">MSESSPAHSSSLRLATWIGIRQAASRNGFSKGLDHPVAHEGWYLLRSTQTPFQVHVAVRGHDGPWTLSFTEPRISTKALPGQDFQGPMPGRSGRMLSTLAELGDALAKIFHLVTQELPPSAYQEFLDETHSLPTTTDAGRTAIVRTAQGIFRRHLDRHWNQACAITGIQDRELLRASHIKPWAASDTYERVDPFNGLLLSALWDAAFDQGLVSFSDEGSLLVSPALSARAVTALTEGRTIVVSVQDRHAPYLQDHRARNGFSASP</sequence>